<comment type="caution">
    <text evidence="3">The sequence shown here is derived from an EMBL/GenBank/DDBJ whole genome shotgun (WGS) entry which is preliminary data.</text>
</comment>
<feature type="region of interest" description="Disordered" evidence="2">
    <location>
        <begin position="100"/>
        <end position="139"/>
    </location>
</feature>
<dbReference type="Proteomes" id="UP000738349">
    <property type="component" value="Unassembled WGS sequence"/>
</dbReference>
<gene>
    <name evidence="3" type="ORF">EDB81DRAFT_704145</name>
</gene>
<proteinExistence type="predicted"/>
<evidence type="ECO:0000256" key="1">
    <source>
        <dbReference type="SAM" id="Coils"/>
    </source>
</evidence>
<feature type="coiled-coil region" evidence="1">
    <location>
        <begin position="545"/>
        <end position="572"/>
    </location>
</feature>
<feature type="region of interest" description="Disordered" evidence="2">
    <location>
        <begin position="829"/>
        <end position="858"/>
    </location>
</feature>
<sequence length="1418" mass="158643">MSSLLLPVKVECFVFNAAVCSGGDDEAKVAPLTQPDYALLQYENRLLSHDVLRHVDLHAASPAGTNMRFTDLGTNLPRLNRQGVYVHWTLPRPYRTAVAETENTAPSGLPPGTDVPGEDGEYDKSKKPEAGHDPTMPSYHDVPPRWLVVRRIDRGSILPKSAQGFVPGSNEDYLVPEFRAWVVESDVRRSIDELDETVDVQTDVSPYIAPQSTIDGSVDVDMQTQAEVFIGQRFPAETWSENTETARVRLNLFNSSNQLFADYQPHNGNVFSMLDRFEYRDAEGKEQCLTAVNASYYVVGWQPDILRDLFVPPANQKPDDPSARPSQLRSLNMILEADGETPTDTWSKDKTAARTVCHGAMYDVEWHAERKPSTVPADEACAHLMGSSPIAVGTTPMDAIMAYVSGHSTSSVGDVHELELDLLKMQTLLLDRDEGVEPQRRAASVLSNLNFQRQEGGKRYFLSAPRNDAEQVGPGDTYEPTEAELGNLSLLNEKQRQIDALSRSLKNRQWDLFAHWWKLLTDVNASDLTTSARYKRLRLEMTKHIGGMDRKIKAIEKELDEVKLDRDKLQTGTSQPFHQAGDPTVLVAGVQSGWPVDFLDPLKVRLRHQIIGAIKDGKLVTPDLPKYLGDVVAKLGDNWQTDVRLLLAEFLALDSDTNREGKPEKPAIRPLYNDIDLRAIAPKDDQPKETDKPRWRDRWHGSQPWAPLYLEWEVDFVHIPFRFWRLDNGKLTTTEAESAKVRYRIDTQSLTEGDVKDSRKLSGRVLMLPQPTTSLKHKVEQLFADTPANMLEDLRSHRDFVLSHIDKLNLLSAPLAGFTDHLITRQGGTHVKPTYREPNRRGGGGGNLPRAIPGAKDAARHGDFDEADLVLMGLETDVTPYGTGVSFTADGENPFKPVTHGQFCISKLNIIDKFGQVVHAVSPRTDASKKEMPKLYTSEYLRAQQLLRLPASDPGPQAGRGDASLVRSEFAQIPPQINQLARLNAEFVTLKKHTDPDSAPYWQPAQQASQPVWGWIMVNYANQGLQFFASDGKFHQEVRFGGPEGSMASPNWMPDRTDLDPKTDDGLRQLEKLLETLKDKDYLLAFIRMITEAMKHSLPAPGAFSEFLSAVVGQPLALVNMGWSIELAVDAYTSHASLGNPEMPMRLLPDPAFEEGQTHEEDLYKFQVKLGDEKKAYDGLVGYWDAKGKSEPGDAMEKPEPGDALKLGTLFTYYTAPVNDQDPEKDPRKKINHTNYPEFKPYYLDPTKDRPAELEIRHCRKLDVFGAIIDPFTAVHGYSSILPVRELKLSPGMWQKAFRNMTAFFHMGPLIVTKDLVMPTDAVVPPAEAKLPAGDVEDPATEEKPGPSKVRLPTNSLAQWEWLQPHVVGDEPFPKSVQVERFEVAPVDQKLRLEPNPYTAIEGYLHLKGPKAVKKSSN</sequence>
<evidence type="ECO:0000313" key="3">
    <source>
        <dbReference type="EMBL" id="KAH7110737.1"/>
    </source>
</evidence>
<dbReference type="OrthoDB" id="2992173at2759"/>
<accession>A0A9P9D1F5</accession>
<protein>
    <submittedName>
        <fullName evidence="3">Uncharacterized protein</fullName>
    </submittedName>
</protein>
<reference evidence="3" key="1">
    <citation type="journal article" date="2021" name="Nat. Commun.">
        <title>Genetic determinants of endophytism in the Arabidopsis root mycobiome.</title>
        <authorList>
            <person name="Mesny F."/>
            <person name="Miyauchi S."/>
            <person name="Thiergart T."/>
            <person name="Pickel B."/>
            <person name="Atanasova L."/>
            <person name="Karlsson M."/>
            <person name="Huettel B."/>
            <person name="Barry K.W."/>
            <person name="Haridas S."/>
            <person name="Chen C."/>
            <person name="Bauer D."/>
            <person name="Andreopoulos W."/>
            <person name="Pangilinan J."/>
            <person name="LaButti K."/>
            <person name="Riley R."/>
            <person name="Lipzen A."/>
            <person name="Clum A."/>
            <person name="Drula E."/>
            <person name="Henrissat B."/>
            <person name="Kohler A."/>
            <person name="Grigoriev I.V."/>
            <person name="Martin F.M."/>
            <person name="Hacquard S."/>
        </authorList>
    </citation>
    <scope>NUCLEOTIDE SEQUENCE</scope>
    <source>
        <strain evidence="3">MPI-CAGE-AT-0147</strain>
    </source>
</reference>
<dbReference type="EMBL" id="JAGMUV010000044">
    <property type="protein sequence ID" value="KAH7110737.1"/>
    <property type="molecule type" value="Genomic_DNA"/>
</dbReference>
<evidence type="ECO:0000256" key="2">
    <source>
        <dbReference type="SAM" id="MobiDB-lite"/>
    </source>
</evidence>
<keyword evidence="1" id="KW-0175">Coiled coil</keyword>
<keyword evidence="4" id="KW-1185">Reference proteome</keyword>
<organism evidence="3 4">
    <name type="scientific">Dactylonectria macrodidyma</name>
    <dbReference type="NCBI Taxonomy" id="307937"/>
    <lineage>
        <taxon>Eukaryota</taxon>
        <taxon>Fungi</taxon>
        <taxon>Dikarya</taxon>
        <taxon>Ascomycota</taxon>
        <taxon>Pezizomycotina</taxon>
        <taxon>Sordariomycetes</taxon>
        <taxon>Hypocreomycetidae</taxon>
        <taxon>Hypocreales</taxon>
        <taxon>Nectriaceae</taxon>
        <taxon>Dactylonectria</taxon>
    </lineage>
</organism>
<name>A0A9P9D1F5_9HYPO</name>
<feature type="compositionally biased region" description="Basic and acidic residues" evidence="2">
    <location>
        <begin position="122"/>
        <end position="132"/>
    </location>
</feature>
<evidence type="ECO:0000313" key="4">
    <source>
        <dbReference type="Proteomes" id="UP000738349"/>
    </source>
</evidence>
<feature type="region of interest" description="Disordered" evidence="2">
    <location>
        <begin position="1328"/>
        <end position="1350"/>
    </location>
</feature>